<evidence type="ECO:0000259" key="5">
    <source>
        <dbReference type="Pfam" id="PF17100"/>
    </source>
</evidence>
<keyword evidence="2 3" id="KW-0040">ANK repeat</keyword>
<dbReference type="SUPFAM" id="SSF48403">
    <property type="entry name" value="Ankyrin repeat"/>
    <property type="match status" value="1"/>
</dbReference>
<dbReference type="Proteomes" id="UP000053411">
    <property type="component" value="Unassembled WGS sequence"/>
</dbReference>
<proteinExistence type="predicted"/>
<feature type="repeat" description="ANK" evidence="3">
    <location>
        <begin position="385"/>
        <end position="417"/>
    </location>
</feature>
<keyword evidence="7" id="KW-1185">Reference proteome</keyword>
<keyword evidence="4" id="KW-1133">Transmembrane helix</keyword>
<dbReference type="InterPro" id="IPR031359">
    <property type="entry name" value="NACHT_N"/>
</dbReference>
<dbReference type="InterPro" id="IPR036770">
    <property type="entry name" value="Ankyrin_rpt-contain_sf"/>
</dbReference>
<dbReference type="PROSITE" id="PS50297">
    <property type="entry name" value="ANK_REP_REGION"/>
    <property type="match status" value="2"/>
</dbReference>
<evidence type="ECO:0000313" key="7">
    <source>
        <dbReference type="Proteomes" id="UP000053411"/>
    </source>
</evidence>
<keyword evidence="4" id="KW-0472">Membrane</keyword>
<dbReference type="Pfam" id="PF17100">
    <property type="entry name" value="NACHT_N"/>
    <property type="match status" value="1"/>
</dbReference>
<keyword evidence="4" id="KW-0812">Transmembrane</keyword>
<feature type="repeat" description="ANK" evidence="3">
    <location>
        <begin position="313"/>
        <end position="345"/>
    </location>
</feature>
<dbReference type="Pfam" id="PF13637">
    <property type="entry name" value="Ank_4"/>
    <property type="match status" value="1"/>
</dbReference>
<organism evidence="6 7">
    <name type="scientific">Fonsecaea multimorphosa CBS 102226</name>
    <dbReference type="NCBI Taxonomy" id="1442371"/>
    <lineage>
        <taxon>Eukaryota</taxon>
        <taxon>Fungi</taxon>
        <taxon>Dikarya</taxon>
        <taxon>Ascomycota</taxon>
        <taxon>Pezizomycotina</taxon>
        <taxon>Eurotiomycetes</taxon>
        <taxon>Chaetothyriomycetidae</taxon>
        <taxon>Chaetothyriales</taxon>
        <taxon>Herpotrichiellaceae</taxon>
        <taxon>Fonsecaea</taxon>
    </lineage>
</organism>
<feature type="transmembrane region" description="Helical" evidence="4">
    <location>
        <begin position="94"/>
        <end position="116"/>
    </location>
</feature>
<gene>
    <name evidence="6" type="ORF">Z520_04136</name>
</gene>
<dbReference type="STRING" id="1442371.A0A0D2HF01"/>
<reference evidence="6 7" key="1">
    <citation type="submission" date="2015-01" db="EMBL/GenBank/DDBJ databases">
        <title>The Genome Sequence of Fonsecaea multimorphosa CBS 102226.</title>
        <authorList>
            <consortium name="The Broad Institute Genomics Platform"/>
            <person name="Cuomo C."/>
            <person name="de Hoog S."/>
            <person name="Gorbushina A."/>
            <person name="Stielow B."/>
            <person name="Teixiera M."/>
            <person name="Abouelleil A."/>
            <person name="Chapman S.B."/>
            <person name="Priest M."/>
            <person name="Young S.K."/>
            <person name="Wortman J."/>
            <person name="Nusbaum C."/>
            <person name="Birren B."/>
        </authorList>
    </citation>
    <scope>NUCLEOTIDE SEQUENCE [LARGE SCALE GENOMIC DNA]</scope>
    <source>
        <strain evidence="6 7">CBS 102226</strain>
    </source>
</reference>
<evidence type="ECO:0000313" key="6">
    <source>
        <dbReference type="EMBL" id="KIY00451.1"/>
    </source>
</evidence>
<dbReference type="PROSITE" id="PS50088">
    <property type="entry name" value="ANK_REPEAT"/>
    <property type="match status" value="2"/>
</dbReference>
<accession>A0A0D2HF01</accession>
<dbReference type="VEuPathDB" id="FungiDB:Z520_04136"/>
<dbReference type="AlphaFoldDB" id="A0A0D2HF01"/>
<evidence type="ECO:0000256" key="4">
    <source>
        <dbReference type="SAM" id="Phobius"/>
    </source>
</evidence>
<dbReference type="Gene3D" id="1.25.40.20">
    <property type="entry name" value="Ankyrin repeat-containing domain"/>
    <property type="match status" value="1"/>
</dbReference>
<dbReference type="InterPro" id="IPR002110">
    <property type="entry name" value="Ankyrin_rpt"/>
</dbReference>
<dbReference type="OrthoDB" id="366390at2759"/>
<dbReference type="GeneID" id="27709882"/>
<dbReference type="SMART" id="SM00248">
    <property type="entry name" value="ANK"/>
    <property type="match status" value="5"/>
</dbReference>
<feature type="domain" description="NWD NACHT-NTPase N-terminal" evidence="5">
    <location>
        <begin position="14"/>
        <end position="224"/>
    </location>
</feature>
<dbReference type="RefSeq" id="XP_016634573.1">
    <property type="nucleotide sequence ID" value="XM_016774646.1"/>
</dbReference>
<dbReference type="PANTHER" id="PTHR24173">
    <property type="entry name" value="ANKYRIN REPEAT CONTAINING"/>
    <property type="match status" value="1"/>
</dbReference>
<dbReference type="PANTHER" id="PTHR24173:SF74">
    <property type="entry name" value="ANKYRIN REPEAT DOMAIN-CONTAINING PROTEIN 16"/>
    <property type="match status" value="1"/>
</dbReference>
<dbReference type="Pfam" id="PF12796">
    <property type="entry name" value="Ank_2"/>
    <property type="match status" value="1"/>
</dbReference>
<evidence type="ECO:0000256" key="1">
    <source>
        <dbReference type="ARBA" id="ARBA00022737"/>
    </source>
</evidence>
<dbReference type="EMBL" id="KN848067">
    <property type="protein sequence ID" value="KIY00451.1"/>
    <property type="molecule type" value="Genomic_DNA"/>
</dbReference>
<sequence length="444" mass="49644">MPPREPAKDSGKPDLWKEAYVAFKEDPNNKDLINKFYDEICDQSPDGNRIAHLSSDDGRQTLLRLINQKADDIQAMRNPKVDQFCDAILKTRDLVAVATAASPPATIAVAGIFLVFSMRQMYAAESEAMFDTAFEVSKIVARRALEDEQVSSKAGIREGKKLQDLRKSLRESYVDLYKSILCIIVKLFVVLDSRWRRLKTLIGLSDWPAERAKLSKLEGDIEKDLDSIHRFHADGTPHLPGWAFPHRNELHHAVICQLHSKVFEIIQAGKIDINARTRREWTALMLAAEREDVNIVKTLLRAKGIDLNTTNKKGRTALHAASLCNRAEAVKELVSKGAKIDVKDEDGRTAFLDAARLGYLDVLKILVRGKRGQAGADINQTTDNSEWSALHFAVRKKHVDVAKWLLEQGIDNGIRVTGGKDKGLTAREIAERYGTTALFEGTAL</sequence>
<protein>
    <recommendedName>
        <fullName evidence="5">NWD NACHT-NTPase N-terminal domain-containing protein</fullName>
    </recommendedName>
</protein>
<evidence type="ECO:0000256" key="3">
    <source>
        <dbReference type="PROSITE-ProRule" id="PRU00023"/>
    </source>
</evidence>
<keyword evidence="1" id="KW-0677">Repeat</keyword>
<name>A0A0D2HF01_9EURO</name>
<evidence type="ECO:0000256" key="2">
    <source>
        <dbReference type="ARBA" id="ARBA00023043"/>
    </source>
</evidence>